<protein>
    <submittedName>
        <fullName evidence="2">Uncharacterized protein</fullName>
    </submittedName>
</protein>
<sequence length="39" mass="4532">MAVRQEVLLQEVTQLRYTKQENVNTDTDNKSNTVHAQTK</sequence>
<accession>A0A0E9XDZ9</accession>
<name>A0A0E9XDZ9_ANGAN</name>
<proteinExistence type="predicted"/>
<evidence type="ECO:0000313" key="2">
    <source>
        <dbReference type="EMBL" id="JAI00066.1"/>
    </source>
</evidence>
<evidence type="ECO:0000256" key="1">
    <source>
        <dbReference type="SAM" id="MobiDB-lite"/>
    </source>
</evidence>
<reference evidence="2" key="2">
    <citation type="journal article" date="2015" name="Fish Shellfish Immunol.">
        <title>Early steps in the European eel (Anguilla anguilla)-Vibrio vulnificus interaction in the gills: Role of the RtxA13 toxin.</title>
        <authorList>
            <person name="Callol A."/>
            <person name="Pajuelo D."/>
            <person name="Ebbesson L."/>
            <person name="Teles M."/>
            <person name="MacKenzie S."/>
            <person name="Amaro C."/>
        </authorList>
    </citation>
    <scope>NUCLEOTIDE SEQUENCE</scope>
</reference>
<organism evidence="2">
    <name type="scientific">Anguilla anguilla</name>
    <name type="common">European freshwater eel</name>
    <name type="synonym">Muraena anguilla</name>
    <dbReference type="NCBI Taxonomy" id="7936"/>
    <lineage>
        <taxon>Eukaryota</taxon>
        <taxon>Metazoa</taxon>
        <taxon>Chordata</taxon>
        <taxon>Craniata</taxon>
        <taxon>Vertebrata</taxon>
        <taxon>Euteleostomi</taxon>
        <taxon>Actinopterygii</taxon>
        <taxon>Neopterygii</taxon>
        <taxon>Teleostei</taxon>
        <taxon>Anguilliformes</taxon>
        <taxon>Anguillidae</taxon>
        <taxon>Anguilla</taxon>
    </lineage>
</organism>
<reference evidence="2" key="1">
    <citation type="submission" date="2014-11" db="EMBL/GenBank/DDBJ databases">
        <authorList>
            <person name="Amaro Gonzalez C."/>
        </authorList>
    </citation>
    <scope>NUCLEOTIDE SEQUENCE</scope>
</reference>
<feature type="region of interest" description="Disordered" evidence="1">
    <location>
        <begin position="20"/>
        <end position="39"/>
    </location>
</feature>
<dbReference type="EMBL" id="GBXM01008512">
    <property type="protein sequence ID" value="JAI00066.1"/>
    <property type="molecule type" value="Transcribed_RNA"/>
</dbReference>
<dbReference type="AlphaFoldDB" id="A0A0E9XDZ9"/>